<accession>A0ABZ2EVI8</accession>
<name>A0ABZ2EVI8_9FIRM</name>
<sequence>MNIIIKENCEDDCEFNIMDNHILEFEDNYFDLIVSRNVTWTLYNPQKAYKEWKRVLKPGGKLIIFDANWYLSFFDDYVKEKVEKSIKDYKKEYSRN</sequence>
<dbReference type="EMBL" id="CP117523">
    <property type="protein sequence ID" value="WWD83703.1"/>
    <property type="molecule type" value="Genomic_DNA"/>
</dbReference>
<gene>
    <name evidence="3" type="ORF">TEGL_21170</name>
</gene>
<dbReference type="PANTHER" id="PTHR44068">
    <property type="entry name" value="ZGC:194242"/>
    <property type="match status" value="1"/>
</dbReference>
<dbReference type="CDD" id="cd02440">
    <property type="entry name" value="AdoMet_MTases"/>
    <property type="match status" value="1"/>
</dbReference>
<organism evidence="3 4">
    <name type="scientific">Terrisporobacter glycolicus ATCC 14880 = DSM 1288</name>
    <dbReference type="NCBI Taxonomy" id="1121315"/>
    <lineage>
        <taxon>Bacteria</taxon>
        <taxon>Bacillati</taxon>
        <taxon>Bacillota</taxon>
        <taxon>Clostridia</taxon>
        <taxon>Peptostreptococcales</taxon>
        <taxon>Peptostreptococcaceae</taxon>
        <taxon>Terrisporobacter</taxon>
    </lineage>
</organism>
<protein>
    <recommendedName>
        <fullName evidence="2">Methyltransferase type 11 domain-containing protein</fullName>
    </recommendedName>
</protein>
<dbReference type="Gene3D" id="3.40.50.150">
    <property type="entry name" value="Vaccinia Virus protein VP39"/>
    <property type="match status" value="1"/>
</dbReference>
<dbReference type="InterPro" id="IPR029063">
    <property type="entry name" value="SAM-dependent_MTases_sf"/>
</dbReference>
<keyword evidence="4" id="KW-1185">Reference proteome</keyword>
<reference evidence="3 4" key="1">
    <citation type="journal article" date="2023" name="PLoS ONE">
        <title>Genome-based metabolic and phylogenomic analysis of three Terrisporobacter species.</title>
        <authorList>
            <person name="Boer T."/>
            <person name="Bengelsdorf F.R."/>
            <person name="Bomeke M."/>
            <person name="Daniel R."/>
            <person name="Poehlein A."/>
        </authorList>
    </citation>
    <scope>NUCLEOTIDE SEQUENCE [LARGE SCALE GENOMIC DNA]</scope>
    <source>
        <strain evidence="3 4">DSM 1288</strain>
    </source>
</reference>
<dbReference type="InterPro" id="IPR050447">
    <property type="entry name" value="Erg6_SMT_methyltransf"/>
</dbReference>
<dbReference type="Pfam" id="PF08241">
    <property type="entry name" value="Methyltransf_11"/>
    <property type="match status" value="1"/>
</dbReference>
<dbReference type="Proteomes" id="UP001348492">
    <property type="component" value="Chromosome"/>
</dbReference>
<evidence type="ECO:0000259" key="2">
    <source>
        <dbReference type="Pfam" id="PF08241"/>
    </source>
</evidence>
<evidence type="ECO:0000313" key="3">
    <source>
        <dbReference type="EMBL" id="WWD83703.1"/>
    </source>
</evidence>
<feature type="domain" description="Methyltransferase type 11" evidence="2">
    <location>
        <begin position="13"/>
        <end position="64"/>
    </location>
</feature>
<dbReference type="PANTHER" id="PTHR44068:SF11">
    <property type="entry name" value="GERANYL DIPHOSPHATE 2-C-METHYLTRANSFERASE"/>
    <property type="match status" value="1"/>
</dbReference>
<dbReference type="RefSeq" id="WP_018590828.1">
    <property type="nucleotide sequence ID" value="NZ_CP117523.1"/>
</dbReference>
<evidence type="ECO:0000313" key="4">
    <source>
        <dbReference type="Proteomes" id="UP001348492"/>
    </source>
</evidence>
<dbReference type="InterPro" id="IPR013216">
    <property type="entry name" value="Methyltransf_11"/>
</dbReference>
<keyword evidence="1" id="KW-0808">Transferase</keyword>
<evidence type="ECO:0000256" key="1">
    <source>
        <dbReference type="ARBA" id="ARBA00022679"/>
    </source>
</evidence>
<dbReference type="SUPFAM" id="SSF53335">
    <property type="entry name" value="S-adenosyl-L-methionine-dependent methyltransferases"/>
    <property type="match status" value="1"/>
</dbReference>
<proteinExistence type="predicted"/>